<keyword evidence="1" id="KW-0812">Transmembrane</keyword>
<dbReference type="AlphaFoldDB" id="A0A836I8Y5"/>
<evidence type="ECO:0000313" key="2">
    <source>
        <dbReference type="EMBL" id="KAG5492671.1"/>
    </source>
</evidence>
<keyword evidence="3" id="KW-1185">Reference proteome</keyword>
<evidence type="ECO:0000313" key="3">
    <source>
        <dbReference type="Proteomes" id="UP000674318"/>
    </source>
</evidence>
<feature type="transmembrane region" description="Helical" evidence="1">
    <location>
        <begin position="40"/>
        <end position="59"/>
    </location>
</feature>
<accession>A0A836I8Y5</accession>
<protein>
    <submittedName>
        <fullName evidence="2">Uncharacterized protein</fullName>
    </submittedName>
</protein>
<feature type="transmembrane region" description="Helical" evidence="1">
    <location>
        <begin position="102"/>
        <end position="125"/>
    </location>
</feature>
<dbReference type="OrthoDB" id="266721at2759"/>
<feature type="transmembrane region" description="Helical" evidence="1">
    <location>
        <begin position="188"/>
        <end position="212"/>
    </location>
</feature>
<keyword evidence="1" id="KW-1133">Transmembrane helix</keyword>
<proteinExistence type="predicted"/>
<dbReference type="KEGG" id="phet:94287375"/>
<name>A0A836I8Y5_9TRYP</name>
<dbReference type="RefSeq" id="XP_067753455.1">
    <property type="nucleotide sequence ID" value="XM_067897298.1"/>
</dbReference>
<feature type="transmembrane region" description="Helical" evidence="1">
    <location>
        <begin position="12"/>
        <end position="28"/>
    </location>
</feature>
<dbReference type="Proteomes" id="UP000674318">
    <property type="component" value="Chromosome 35"/>
</dbReference>
<comment type="caution">
    <text evidence="2">The sequence shown here is derived from an EMBL/GenBank/DDBJ whole genome shotgun (WGS) entry which is preliminary data.</text>
</comment>
<reference evidence="2 3" key="1">
    <citation type="submission" date="2021-02" db="EMBL/GenBank/DDBJ databases">
        <title>Porcisia hertigi Genome sequencing and assembly.</title>
        <authorList>
            <person name="Almutairi H."/>
            <person name="Gatherer D."/>
        </authorList>
    </citation>
    <scope>NUCLEOTIDE SEQUENCE [LARGE SCALE GENOMIC DNA]</scope>
    <source>
        <strain evidence="2 3">C119</strain>
    </source>
</reference>
<organism evidence="2 3">
    <name type="scientific">Porcisia hertigi</name>
    <dbReference type="NCBI Taxonomy" id="2761500"/>
    <lineage>
        <taxon>Eukaryota</taxon>
        <taxon>Discoba</taxon>
        <taxon>Euglenozoa</taxon>
        <taxon>Kinetoplastea</taxon>
        <taxon>Metakinetoplastina</taxon>
        <taxon>Trypanosomatida</taxon>
        <taxon>Trypanosomatidae</taxon>
        <taxon>Leishmaniinae</taxon>
        <taxon>Porcisia</taxon>
    </lineage>
</organism>
<keyword evidence="1" id="KW-0472">Membrane</keyword>
<dbReference type="EMBL" id="JAFJZO010000035">
    <property type="protein sequence ID" value="KAG5492671.1"/>
    <property type="molecule type" value="Genomic_DNA"/>
</dbReference>
<sequence>MLRPTDSVTLHFAHAAVVIGLIVSSILSPIQVRTIKERQMYVYGVALVYHLPPNAPLVSSGSVPSSHHMISDLSGGPSPSVEMTRVTTSLSELSSSTLKSFMTAYLVFAVVCLLLCVSLILSAFVQMLPTKRCCGVVAVTRMITLLLPLAAILCFSMAAVLGLKSSLYRDVAAGYYSDVSQKSPVGKLHSGFSSTVAAVVIEILVFFLLPLLKER</sequence>
<gene>
    <name evidence="2" type="ORF">JKF63_01250</name>
</gene>
<dbReference type="GeneID" id="94287375"/>
<evidence type="ECO:0000256" key="1">
    <source>
        <dbReference type="SAM" id="Phobius"/>
    </source>
</evidence>
<feature type="transmembrane region" description="Helical" evidence="1">
    <location>
        <begin position="145"/>
        <end position="168"/>
    </location>
</feature>